<dbReference type="Pfam" id="PF00931">
    <property type="entry name" value="NB-ARC"/>
    <property type="match status" value="1"/>
</dbReference>
<proteinExistence type="inferred from homology"/>
<evidence type="ECO:0000259" key="5">
    <source>
        <dbReference type="Pfam" id="PF00931"/>
    </source>
</evidence>
<protein>
    <submittedName>
        <fullName evidence="6">Disease resistance protein RPP13</fullName>
    </submittedName>
</protein>
<comment type="similarity">
    <text evidence="1">Belongs to the disease resistance NB-LRR family.</text>
</comment>
<dbReference type="GO" id="GO:0006952">
    <property type="term" value="P:defense response"/>
    <property type="evidence" value="ECO:0007669"/>
    <property type="project" value="UniProtKB-KW"/>
</dbReference>
<evidence type="ECO:0000256" key="2">
    <source>
        <dbReference type="ARBA" id="ARBA00022741"/>
    </source>
</evidence>
<evidence type="ECO:0000256" key="4">
    <source>
        <dbReference type="ARBA" id="ARBA00022840"/>
    </source>
</evidence>
<evidence type="ECO:0000313" key="6">
    <source>
        <dbReference type="EMBL" id="KAL2515424.1"/>
    </source>
</evidence>
<dbReference type="InterPro" id="IPR027417">
    <property type="entry name" value="P-loop_NTPase"/>
</dbReference>
<accession>A0ABD1TRQ6</accession>
<sequence>MDLLAKPHSKLEVVSIVGMGGIGKTTLARIIYNDSLIDSDFDIRAWVTVSQEYREQEVLKGLLNSLRGLNHELGEESIEKFAENVFKILKDKRYLIIIDDVWEIEPWNRVKSLFSDNNNRSRIILTTRQPRVAELASRLCDP</sequence>
<keyword evidence="4" id="KW-0067">ATP-binding</keyword>
<keyword evidence="2" id="KW-0547">Nucleotide-binding</keyword>
<keyword evidence="7" id="KW-1185">Reference proteome</keyword>
<dbReference type="PANTHER" id="PTHR36766:SF40">
    <property type="entry name" value="DISEASE RESISTANCE PROTEIN RGA3"/>
    <property type="match status" value="1"/>
</dbReference>
<dbReference type="PRINTS" id="PR00364">
    <property type="entry name" value="DISEASERSIST"/>
</dbReference>
<organism evidence="6 7">
    <name type="scientific">Forsythia ovata</name>
    <dbReference type="NCBI Taxonomy" id="205694"/>
    <lineage>
        <taxon>Eukaryota</taxon>
        <taxon>Viridiplantae</taxon>
        <taxon>Streptophyta</taxon>
        <taxon>Embryophyta</taxon>
        <taxon>Tracheophyta</taxon>
        <taxon>Spermatophyta</taxon>
        <taxon>Magnoliopsida</taxon>
        <taxon>eudicotyledons</taxon>
        <taxon>Gunneridae</taxon>
        <taxon>Pentapetalae</taxon>
        <taxon>asterids</taxon>
        <taxon>lamiids</taxon>
        <taxon>Lamiales</taxon>
        <taxon>Oleaceae</taxon>
        <taxon>Forsythieae</taxon>
        <taxon>Forsythia</taxon>
    </lineage>
</organism>
<keyword evidence="3" id="KW-0611">Plant defense</keyword>
<dbReference type="EMBL" id="JBFOLJ010000008">
    <property type="protein sequence ID" value="KAL2515424.1"/>
    <property type="molecule type" value="Genomic_DNA"/>
</dbReference>
<comment type="caution">
    <text evidence="6">The sequence shown here is derived from an EMBL/GenBank/DDBJ whole genome shotgun (WGS) entry which is preliminary data.</text>
</comment>
<dbReference type="FunFam" id="3.40.50.300:FF:001091">
    <property type="entry name" value="Probable disease resistance protein At1g61300"/>
    <property type="match status" value="1"/>
</dbReference>
<dbReference type="Gene3D" id="3.40.50.300">
    <property type="entry name" value="P-loop containing nucleotide triphosphate hydrolases"/>
    <property type="match status" value="1"/>
</dbReference>
<feature type="domain" description="NB-ARC" evidence="5">
    <location>
        <begin position="8"/>
        <end position="138"/>
    </location>
</feature>
<dbReference type="SUPFAM" id="SSF52540">
    <property type="entry name" value="P-loop containing nucleoside triphosphate hydrolases"/>
    <property type="match status" value="1"/>
</dbReference>
<gene>
    <name evidence="6" type="ORF">Fot_29395</name>
</gene>
<reference evidence="7" key="1">
    <citation type="submission" date="2024-07" db="EMBL/GenBank/DDBJ databases">
        <title>Two chromosome-level genome assemblies of Korean endemic species Abeliophyllum distichum and Forsythia ovata (Oleaceae).</title>
        <authorList>
            <person name="Jang H."/>
        </authorList>
    </citation>
    <scope>NUCLEOTIDE SEQUENCE [LARGE SCALE GENOMIC DNA]</scope>
</reference>
<evidence type="ECO:0000256" key="1">
    <source>
        <dbReference type="ARBA" id="ARBA00008894"/>
    </source>
</evidence>
<dbReference type="AlphaFoldDB" id="A0ABD1TRQ6"/>
<evidence type="ECO:0000313" key="7">
    <source>
        <dbReference type="Proteomes" id="UP001604277"/>
    </source>
</evidence>
<evidence type="ECO:0000256" key="3">
    <source>
        <dbReference type="ARBA" id="ARBA00022821"/>
    </source>
</evidence>
<dbReference type="GO" id="GO:0005524">
    <property type="term" value="F:ATP binding"/>
    <property type="evidence" value="ECO:0007669"/>
    <property type="project" value="UniProtKB-KW"/>
</dbReference>
<dbReference type="InterPro" id="IPR002182">
    <property type="entry name" value="NB-ARC"/>
</dbReference>
<dbReference type="PANTHER" id="PTHR36766">
    <property type="entry name" value="PLANT BROAD-SPECTRUM MILDEW RESISTANCE PROTEIN RPW8"/>
    <property type="match status" value="1"/>
</dbReference>
<name>A0ABD1TRQ6_9LAMI</name>
<dbReference type="Proteomes" id="UP001604277">
    <property type="component" value="Unassembled WGS sequence"/>
</dbReference>